<evidence type="ECO:0000313" key="3">
    <source>
        <dbReference type="Proteomes" id="UP000887116"/>
    </source>
</evidence>
<accession>A0A8X6H5W2</accession>
<comment type="caution">
    <text evidence="2">The sequence shown here is derived from an EMBL/GenBank/DDBJ whole genome shotgun (WGS) entry which is preliminary data.</text>
</comment>
<dbReference type="EMBL" id="BMAO01007411">
    <property type="protein sequence ID" value="GFR15740.1"/>
    <property type="molecule type" value="Genomic_DNA"/>
</dbReference>
<dbReference type="OrthoDB" id="10348085at2759"/>
<keyword evidence="3" id="KW-1185">Reference proteome</keyword>
<reference evidence="2" key="1">
    <citation type="submission" date="2020-07" db="EMBL/GenBank/DDBJ databases">
        <title>Multicomponent nature underlies the extraordinary mechanical properties of spider dragline silk.</title>
        <authorList>
            <person name="Kono N."/>
            <person name="Nakamura H."/>
            <person name="Mori M."/>
            <person name="Yoshida Y."/>
            <person name="Ohtoshi R."/>
            <person name="Malay A.D."/>
            <person name="Moran D.A.P."/>
            <person name="Tomita M."/>
            <person name="Numata K."/>
            <person name="Arakawa K."/>
        </authorList>
    </citation>
    <scope>NUCLEOTIDE SEQUENCE</scope>
</reference>
<proteinExistence type="predicted"/>
<gene>
    <name evidence="2" type="ORF">TNCT_583891</name>
</gene>
<dbReference type="Proteomes" id="UP000887116">
    <property type="component" value="Unassembled WGS sequence"/>
</dbReference>
<evidence type="ECO:0000256" key="1">
    <source>
        <dbReference type="SAM" id="SignalP"/>
    </source>
</evidence>
<sequence length="189" mass="21469">MSFYRFLKVAITCLVHLLVIIQAESKGYINSTEPSKDNVTIAKNSTVVRTTVIYDVTNKSTNSYKTGKDVCNETEIPIYGTITMLMCIPHEKFTVTLNFSFNGTVGKPKGDQFIVKMRSPKHNEILNFKIQLLILDESGELLMPKITSGISKNIRRKDFDHKVFVERETHQTNSNDDIFTIGLICMKLL</sequence>
<organism evidence="2 3">
    <name type="scientific">Trichonephila clavata</name>
    <name type="common">Joro spider</name>
    <name type="synonym">Nephila clavata</name>
    <dbReference type="NCBI Taxonomy" id="2740835"/>
    <lineage>
        <taxon>Eukaryota</taxon>
        <taxon>Metazoa</taxon>
        <taxon>Ecdysozoa</taxon>
        <taxon>Arthropoda</taxon>
        <taxon>Chelicerata</taxon>
        <taxon>Arachnida</taxon>
        <taxon>Araneae</taxon>
        <taxon>Araneomorphae</taxon>
        <taxon>Entelegynae</taxon>
        <taxon>Araneoidea</taxon>
        <taxon>Nephilidae</taxon>
        <taxon>Trichonephila</taxon>
    </lineage>
</organism>
<protein>
    <submittedName>
        <fullName evidence="2">Uncharacterized protein</fullName>
    </submittedName>
</protein>
<keyword evidence="1" id="KW-0732">Signal</keyword>
<evidence type="ECO:0000313" key="2">
    <source>
        <dbReference type="EMBL" id="GFR15740.1"/>
    </source>
</evidence>
<feature type="signal peptide" evidence="1">
    <location>
        <begin position="1"/>
        <end position="25"/>
    </location>
</feature>
<dbReference type="AlphaFoldDB" id="A0A8X6H5W2"/>
<name>A0A8X6H5W2_TRICU</name>
<feature type="chain" id="PRO_5036470111" evidence="1">
    <location>
        <begin position="26"/>
        <end position="189"/>
    </location>
</feature>